<organism evidence="1 2">
    <name type="scientific">Vigna angularis var. angularis</name>
    <dbReference type="NCBI Taxonomy" id="157739"/>
    <lineage>
        <taxon>Eukaryota</taxon>
        <taxon>Viridiplantae</taxon>
        <taxon>Streptophyta</taxon>
        <taxon>Embryophyta</taxon>
        <taxon>Tracheophyta</taxon>
        <taxon>Spermatophyta</taxon>
        <taxon>Magnoliopsida</taxon>
        <taxon>eudicotyledons</taxon>
        <taxon>Gunneridae</taxon>
        <taxon>Pentapetalae</taxon>
        <taxon>rosids</taxon>
        <taxon>fabids</taxon>
        <taxon>Fabales</taxon>
        <taxon>Fabaceae</taxon>
        <taxon>Papilionoideae</taxon>
        <taxon>50 kb inversion clade</taxon>
        <taxon>NPAAA clade</taxon>
        <taxon>indigoferoid/millettioid clade</taxon>
        <taxon>Phaseoleae</taxon>
        <taxon>Vigna</taxon>
    </lineage>
</organism>
<dbReference type="Proteomes" id="UP000291084">
    <property type="component" value="Chromosome 8"/>
</dbReference>
<dbReference type="AlphaFoldDB" id="A0A0S3SSH7"/>
<keyword evidence="2" id="KW-1185">Reference proteome</keyword>
<accession>A0A0S3SSH7</accession>
<evidence type="ECO:0000313" key="1">
    <source>
        <dbReference type="EMBL" id="BAT95807.1"/>
    </source>
</evidence>
<gene>
    <name evidence="1" type="primary">Vigan.08G261400</name>
    <name evidence="1" type="ORF">VIGAN_08261400</name>
</gene>
<dbReference type="EMBL" id="AP015041">
    <property type="protein sequence ID" value="BAT95807.1"/>
    <property type="molecule type" value="Genomic_DNA"/>
</dbReference>
<proteinExistence type="predicted"/>
<evidence type="ECO:0000313" key="2">
    <source>
        <dbReference type="Proteomes" id="UP000291084"/>
    </source>
</evidence>
<protein>
    <submittedName>
        <fullName evidence="1">Uncharacterized protein</fullName>
    </submittedName>
</protein>
<name>A0A0S3SSH7_PHAAN</name>
<reference evidence="1 2" key="1">
    <citation type="journal article" date="2015" name="Sci. Rep.">
        <title>The power of single molecule real-time sequencing technology in the de novo assembly of a eukaryotic genome.</title>
        <authorList>
            <person name="Sakai H."/>
            <person name="Naito K."/>
            <person name="Ogiso-Tanaka E."/>
            <person name="Takahashi Y."/>
            <person name="Iseki K."/>
            <person name="Muto C."/>
            <person name="Satou K."/>
            <person name="Teruya K."/>
            <person name="Shiroma A."/>
            <person name="Shimoji M."/>
            <person name="Hirano T."/>
            <person name="Itoh T."/>
            <person name="Kaga A."/>
            <person name="Tomooka N."/>
        </authorList>
    </citation>
    <scope>NUCLEOTIDE SEQUENCE [LARGE SCALE GENOMIC DNA]</scope>
    <source>
        <strain evidence="2">cv. Shumari</strain>
    </source>
</reference>
<sequence length="114" mass="13014">MKNSHPCYEFAVKRNLRSLVDRHELGKSESLSVLFYQLILRAFIESLLHIIMEMAQKIEMDPQVEKLGPTLIKPHWGAGVGSLGPKRDKDSTLLLLRTMNLNSPISWKSDSDPR</sequence>